<dbReference type="InterPro" id="IPR059226">
    <property type="entry name" value="Choice_anch_Q_dom"/>
</dbReference>
<gene>
    <name evidence="2" type="ORF">FRUB_05529</name>
</gene>
<dbReference type="SUPFAM" id="SSF69318">
    <property type="entry name" value="Integrin alpha N-terminal domain"/>
    <property type="match status" value="1"/>
</dbReference>
<keyword evidence="3" id="KW-1185">Reference proteome</keyword>
<sequence>MSKRKSVRLAAEVLESRDTPTTFTVTNSNDSGSGSLRDAITQATADGGADTIVFSPTITGTTVFLTTEGDTTYGPAAFLIKTPITIQGTGETIEREPPFVPGVPTAPDMRLFSVAGSGSLTLDNLTLSNGAARGTGSAFTGSDGIGGAIYNTGQLTLNGCTLTNNSALGGAATGDVNPPTGNTGGGGGGFTSGGQASNNPSAMTVDFQNAATMSPNAGYTGGGGSTRYATPADGSNLNDLPGGDGWGGAVFNFGGSLTVVNSTFTGNSAVGGEGNLSAVGTGFGGAILNLDGSATLVNDTLVGDTVGGTPAGGEVENLSLAISLGGSTPATTATLTIANTILDNSSAVSDLTNQQTDGTATVNATGPNIVEFAAQNLGGTVSGTAFTTTNPDLGALGYNFGPTETMVPKTGSPAIDAGSNAAASAAGLTTDQRFTDFLRVYNGTVDIGAVEVQPNPPSPPTYYTVPPPPVPLTNPKLSPIAVSGQSDGSAQLYSPGAGGIYNSTPTATLQPFGPIGTDVRVATADVNGDGTPDTIFATGPGVPFQVAVVSGADNSTFLVQPFFPFESSFTGGGFVSAGYFLGNGRADIVVSPDEGGGPRVSVYALASSGNLVTIANFFGIADPNFRGGARTAVGDVNDDGVPDLIVAAGTGGGPRVTVFNGKTIENSSPTVMADFFAFPDDAATLRNGVYVAAGDVNGDGHADLIFGGGPGGAPRVLILSGLLVAQGNLQGAQDAPIDNFFAGSSLDRGGIRVAAVNADGDDLADLMVGSGQGDMANVVGYLGTSLVTGTPTVTSFLNAFGGATLSDGVYVG</sequence>
<dbReference type="InterPro" id="IPR013517">
    <property type="entry name" value="FG-GAP"/>
</dbReference>
<dbReference type="RefSeq" id="WP_088256501.1">
    <property type="nucleotide sequence ID" value="NZ_NIDE01000008.1"/>
</dbReference>
<dbReference type="NCBIfam" id="NF041518">
    <property type="entry name" value="choice_anch_Q"/>
    <property type="match status" value="1"/>
</dbReference>
<dbReference type="PANTHER" id="PTHR13412:SF0">
    <property type="entry name" value="T-CELL IMMUNOMODULATORY PROTEIN"/>
    <property type="match status" value="1"/>
</dbReference>
<keyword evidence="1" id="KW-0732">Signal</keyword>
<dbReference type="InterPro" id="IPR011050">
    <property type="entry name" value="Pectin_lyase_fold/virulence"/>
</dbReference>
<name>A0A225DGE8_9BACT</name>
<evidence type="ECO:0000313" key="3">
    <source>
        <dbReference type="Proteomes" id="UP000214646"/>
    </source>
</evidence>
<dbReference type="InterPro" id="IPR024881">
    <property type="entry name" value="Tip"/>
</dbReference>
<dbReference type="PANTHER" id="PTHR13412">
    <property type="entry name" value="T-CELL IMMUNOMODULATORY PROTEIN HOMOLOG"/>
    <property type="match status" value="1"/>
</dbReference>
<evidence type="ECO:0000256" key="1">
    <source>
        <dbReference type="ARBA" id="ARBA00022729"/>
    </source>
</evidence>
<dbReference type="Pfam" id="PF13517">
    <property type="entry name" value="FG-GAP_3"/>
    <property type="match status" value="1"/>
</dbReference>
<reference evidence="3" key="1">
    <citation type="submission" date="2017-06" db="EMBL/GenBank/DDBJ databases">
        <title>Genome analysis of Fimbriiglobus ruber SP5, the first member of the order Planctomycetales with confirmed chitinolytic capability.</title>
        <authorList>
            <person name="Ravin N.V."/>
            <person name="Rakitin A.L."/>
            <person name="Ivanova A.A."/>
            <person name="Beletsky A.V."/>
            <person name="Kulichevskaya I.S."/>
            <person name="Mardanov A.V."/>
            <person name="Dedysh S.N."/>
        </authorList>
    </citation>
    <scope>NUCLEOTIDE SEQUENCE [LARGE SCALE GENOMIC DNA]</scope>
    <source>
        <strain evidence="3">SP5</strain>
    </source>
</reference>
<comment type="caution">
    <text evidence="2">The sequence shown here is derived from an EMBL/GenBank/DDBJ whole genome shotgun (WGS) entry which is preliminary data.</text>
</comment>
<accession>A0A225DGE8</accession>
<protein>
    <submittedName>
        <fullName evidence="2">Ribose ABC transport system, periplasmic ribose-binding protein RbsB</fullName>
    </submittedName>
</protein>
<evidence type="ECO:0000313" key="2">
    <source>
        <dbReference type="EMBL" id="OWK40610.1"/>
    </source>
</evidence>
<dbReference type="AlphaFoldDB" id="A0A225DGE8"/>
<dbReference type="OrthoDB" id="344301at2"/>
<dbReference type="Gene3D" id="2.130.10.130">
    <property type="entry name" value="Integrin alpha, N-terminal"/>
    <property type="match status" value="1"/>
</dbReference>
<dbReference type="SUPFAM" id="SSF51126">
    <property type="entry name" value="Pectin lyase-like"/>
    <property type="match status" value="1"/>
</dbReference>
<organism evidence="2 3">
    <name type="scientific">Fimbriiglobus ruber</name>
    <dbReference type="NCBI Taxonomy" id="1908690"/>
    <lineage>
        <taxon>Bacteria</taxon>
        <taxon>Pseudomonadati</taxon>
        <taxon>Planctomycetota</taxon>
        <taxon>Planctomycetia</taxon>
        <taxon>Gemmatales</taxon>
        <taxon>Gemmataceae</taxon>
        <taxon>Fimbriiglobus</taxon>
    </lineage>
</organism>
<proteinExistence type="predicted"/>
<dbReference type="InterPro" id="IPR028994">
    <property type="entry name" value="Integrin_alpha_N"/>
</dbReference>
<dbReference type="Proteomes" id="UP000214646">
    <property type="component" value="Unassembled WGS sequence"/>
</dbReference>
<dbReference type="EMBL" id="NIDE01000008">
    <property type="protein sequence ID" value="OWK40610.1"/>
    <property type="molecule type" value="Genomic_DNA"/>
</dbReference>